<dbReference type="EMBL" id="QLTK01000047">
    <property type="protein sequence ID" value="RAS17344.1"/>
    <property type="molecule type" value="Genomic_DNA"/>
</dbReference>
<dbReference type="CDD" id="cd06911">
    <property type="entry name" value="VirB9_CagX_TrbG"/>
    <property type="match status" value="1"/>
</dbReference>
<dbReference type="Gene3D" id="1.10.530.10">
    <property type="match status" value="1"/>
</dbReference>
<evidence type="ECO:0000256" key="2">
    <source>
        <dbReference type="ARBA" id="ARBA00022729"/>
    </source>
</evidence>
<evidence type="ECO:0000313" key="7">
    <source>
        <dbReference type="Proteomes" id="UP000248918"/>
    </source>
</evidence>
<feature type="compositionally biased region" description="Low complexity" evidence="3">
    <location>
        <begin position="305"/>
        <end position="335"/>
    </location>
</feature>
<feature type="signal peptide" evidence="4">
    <location>
        <begin position="1"/>
        <end position="32"/>
    </location>
</feature>
<dbReference type="CDD" id="cd13400">
    <property type="entry name" value="LT_IagB-like"/>
    <property type="match status" value="1"/>
</dbReference>
<evidence type="ECO:0000256" key="1">
    <source>
        <dbReference type="ARBA" id="ARBA00006135"/>
    </source>
</evidence>
<dbReference type="Gene3D" id="2.60.40.2500">
    <property type="match status" value="1"/>
</dbReference>
<dbReference type="InterPro" id="IPR008258">
    <property type="entry name" value="Transglycosylase_SLT_dom_1"/>
</dbReference>
<sequence>MQLQKHEPIAHALFPTAACIAALCFMHGTALADCIDDAAAFQHVNVSLMRGIAQVESGMQPNRVNTNSNGTTDIGLMQINSSWLPVLAREGISEQSLFDPCTNAYVGAWILSENIRQFGPNWNAVGAYNAASPDKRLSYARKVYDAVQSISASPDSSMPILPPSFTPPQTYSPFTSLEITPVQSGRPRAAAPAGTAGPAAAANGATGVNGASSTIAASAAYNFGWTVTGADQAKPMQVFDDGSKVFVQFVDMKHIPAIFAETPNGRVLLRWDLQFPYAVIARPEQTLIFQSGTFEARASRTPGTAAQPPASAASRDAAPAVASTTTSSPLATPTSRDQKTARTASTDALWYVSSPTTSKPQPQASAAQAAPLQAATEPRSAPPPSVPAPKAKPAPSTDALWYINAK</sequence>
<dbReference type="Proteomes" id="UP000248918">
    <property type="component" value="Unassembled WGS sequence"/>
</dbReference>
<reference evidence="6 7" key="1">
    <citation type="submission" date="2018-06" db="EMBL/GenBank/DDBJ databases">
        <title>Genomic Encyclopedia of Type Strains, Phase III (KMG-III): the genomes of soil and plant-associated and newly described type strains.</title>
        <authorList>
            <person name="Whitman W."/>
        </authorList>
    </citation>
    <scope>NUCLEOTIDE SEQUENCE [LARGE SCALE GENOMIC DNA]</scope>
    <source>
        <strain evidence="6 7">LMG 23644</strain>
    </source>
</reference>
<gene>
    <name evidence="6" type="ORF">BX591_14716</name>
</gene>
<dbReference type="InterPro" id="IPR038161">
    <property type="entry name" value="VirB9/CagX/TrbG_C_sf"/>
</dbReference>
<evidence type="ECO:0000313" key="6">
    <source>
        <dbReference type="EMBL" id="RAS17344.1"/>
    </source>
</evidence>
<feature type="chain" id="PRO_5016457539" evidence="4">
    <location>
        <begin position="33"/>
        <end position="406"/>
    </location>
</feature>
<feature type="domain" description="Transglycosylase SLT" evidence="5">
    <location>
        <begin position="34"/>
        <end position="131"/>
    </location>
</feature>
<evidence type="ECO:0000259" key="5">
    <source>
        <dbReference type="Pfam" id="PF01464"/>
    </source>
</evidence>
<protein>
    <submittedName>
        <fullName evidence="6">Conjugative transfer protein CagX</fullName>
    </submittedName>
</protein>
<dbReference type="OrthoDB" id="5357875at2"/>
<keyword evidence="2 4" id="KW-0732">Signal</keyword>
<comment type="similarity">
    <text evidence="1">Belongs to the TrbG/VirB9 family.</text>
</comment>
<dbReference type="InterPro" id="IPR033645">
    <property type="entry name" value="VirB9/CagX/TrbG_C"/>
</dbReference>
<evidence type="ECO:0000256" key="3">
    <source>
        <dbReference type="SAM" id="MobiDB-lite"/>
    </source>
</evidence>
<name>A0A329B6N4_9BURK</name>
<feature type="compositionally biased region" description="Low complexity" evidence="3">
    <location>
        <begin position="360"/>
        <end position="379"/>
    </location>
</feature>
<dbReference type="SUPFAM" id="SSF53955">
    <property type="entry name" value="Lysozyme-like"/>
    <property type="match status" value="1"/>
</dbReference>
<feature type="compositionally biased region" description="Pro residues" evidence="3">
    <location>
        <begin position="380"/>
        <end position="392"/>
    </location>
</feature>
<comment type="caution">
    <text evidence="6">The sequence shown here is derived from an EMBL/GenBank/DDBJ whole genome shotgun (WGS) entry which is preliminary data.</text>
</comment>
<proteinExistence type="inferred from homology"/>
<evidence type="ECO:0000256" key="4">
    <source>
        <dbReference type="SAM" id="SignalP"/>
    </source>
</evidence>
<dbReference type="InterPro" id="IPR010258">
    <property type="entry name" value="Conjugal_tfr_TrbG/VirB9/CagX"/>
</dbReference>
<dbReference type="Pfam" id="PF03524">
    <property type="entry name" value="CagX"/>
    <property type="match status" value="1"/>
</dbReference>
<dbReference type="InterPro" id="IPR023346">
    <property type="entry name" value="Lysozyme-like_dom_sf"/>
</dbReference>
<dbReference type="AlphaFoldDB" id="A0A329B6N4"/>
<feature type="region of interest" description="Disordered" evidence="3">
    <location>
        <begin position="299"/>
        <end position="406"/>
    </location>
</feature>
<dbReference type="Pfam" id="PF01464">
    <property type="entry name" value="SLT"/>
    <property type="match status" value="1"/>
</dbReference>
<organism evidence="6 7">
    <name type="scientific">Paraburkholderia bryophila</name>
    <dbReference type="NCBI Taxonomy" id="420952"/>
    <lineage>
        <taxon>Bacteria</taxon>
        <taxon>Pseudomonadati</taxon>
        <taxon>Pseudomonadota</taxon>
        <taxon>Betaproteobacteria</taxon>
        <taxon>Burkholderiales</taxon>
        <taxon>Burkholderiaceae</taxon>
        <taxon>Paraburkholderia</taxon>
    </lineage>
</organism>
<accession>A0A329B6N4</accession>
<dbReference type="RefSeq" id="WP_111935758.1">
    <property type="nucleotide sequence ID" value="NZ_CADFFP010000045.1"/>
</dbReference>